<dbReference type="InterPro" id="IPR019334">
    <property type="entry name" value="TMEM170A/B/YPR153W-like"/>
</dbReference>
<feature type="compositionally biased region" description="Acidic residues" evidence="6">
    <location>
        <begin position="93"/>
        <end position="111"/>
    </location>
</feature>
<gene>
    <name evidence="8" type="ORF">C8J55DRAFT_522147</name>
</gene>
<evidence type="ECO:0000313" key="8">
    <source>
        <dbReference type="EMBL" id="KAJ4470575.1"/>
    </source>
</evidence>
<reference evidence="8" key="1">
    <citation type="submission" date="2022-08" db="EMBL/GenBank/DDBJ databases">
        <authorList>
            <consortium name="DOE Joint Genome Institute"/>
            <person name="Min B."/>
            <person name="Riley R."/>
            <person name="Sierra-Patev S."/>
            <person name="Naranjo-Ortiz M."/>
            <person name="Looney B."/>
            <person name="Konkel Z."/>
            <person name="Slot J.C."/>
            <person name="Sakamoto Y."/>
            <person name="Steenwyk J.L."/>
            <person name="Rokas A."/>
            <person name="Carro J."/>
            <person name="Camarero S."/>
            <person name="Ferreira P."/>
            <person name="Molpeceres G."/>
            <person name="Ruiz-Duenas F.J."/>
            <person name="Serrano A."/>
            <person name="Henrissat B."/>
            <person name="Drula E."/>
            <person name="Hughes K.W."/>
            <person name="Mata J.L."/>
            <person name="Ishikawa N.K."/>
            <person name="Vargas-Isla R."/>
            <person name="Ushijima S."/>
            <person name="Smith C.A."/>
            <person name="Ahrendt S."/>
            <person name="Andreopoulos W."/>
            <person name="He G."/>
            <person name="Labutti K."/>
            <person name="Lipzen A."/>
            <person name="Ng V."/>
            <person name="Sandor L."/>
            <person name="Barry K."/>
            <person name="Martinez A.T."/>
            <person name="Xiao Y."/>
            <person name="Gibbons J.G."/>
            <person name="Terashima K."/>
            <person name="Hibbett D.S."/>
            <person name="Grigoriev I.V."/>
        </authorList>
    </citation>
    <scope>NUCLEOTIDE SEQUENCE</scope>
    <source>
        <strain evidence="8">Sp2 HRB7682 ss15</strain>
    </source>
</reference>
<feature type="transmembrane region" description="Helical" evidence="7">
    <location>
        <begin position="53"/>
        <end position="73"/>
    </location>
</feature>
<feature type="transmembrane region" description="Helical" evidence="7">
    <location>
        <begin position="233"/>
        <end position="263"/>
    </location>
</feature>
<protein>
    <submittedName>
        <fullName evidence="8">Uncharacterized protein</fullName>
    </submittedName>
</protein>
<evidence type="ECO:0000256" key="6">
    <source>
        <dbReference type="SAM" id="MobiDB-lite"/>
    </source>
</evidence>
<dbReference type="Proteomes" id="UP001150238">
    <property type="component" value="Unassembled WGS sequence"/>
</dbReference>
<organism evidence="8 9">
    <name type="scientific">Lentinula lateritia</name>
    <dbReference type="NCBI Taxonomy" id="40482"/>
    <lineage>
        <taxon>Eukaryota</taxon>
        <taxon>Fungi</taxon>
        <taxon>Dikarya</taxon>
        <taxon>Basidiomycota</taxon>
        <taxon>Agaricomycotina</taxon>
        <taxon>Agaricomycetes</taxon>
        <taxon>Agaricomycetidae</taxon>
        <taxon>Agaricales</taxon>
        <taxon>Marasmiineae</taxon>
        <taxon>Omphalotaceae</taxon>
        <taxon>Lentinula</taxon>
    </lineage>
</organism>
<proteinExistence type="inferred from homology"/>
<feature type="region of interest" description="Disordered" evidence="6">
    <location>
        <begin position="90"/>
        <end position="132"/>
    </location>
</feature>
<keyword evidence="5 7" id="KW-0472">Membrane</keyword>
<evidence type="ECO:0000256" key="4">
    <source>
        <dbReference type="ARBA" id="ARBA00022989"/>
    </source>
</evidence>
<dbReference type="PANTHER" id="PTHR22779:SF6">
    <property type="entry name" value="SD17342P"/>
    <property type="match status" value="1"/>
</dbReference>
<keyword evidence="4 7" id="KW-1133">Transmembrane helix</keyword>
<dbReference type="EMBL" id="JANVFS010000031">
    <property type="protein sequence ID" value="KAJ4470575.1"/>
    <property type="molecule type" value="Genomic_DNA"/>
</dbReference>
<name>A0A9W9DH86_9AGAR</name>
<evidence type="ECO:0000256" key="5">
    <source>
        <dbReference type="ARBA" id="ARBA00023136"/>
    </source>
</evidence>
<reference evidence="8" key="2">
    <citation type="journal article" date="2023" name="Proc. Natl. Acad. Sci. U.S.A.">
        <title>A global phylogenomic analysis of the shiitake genus Lentinula.</title>
        <authorList>
            <person name="Sierra-Patev S."/>
            <person name="Min B."/>
            <person name="Naranjo-Ortiz M."/>
            <person name="Looney B."/>
            <person name="Konkel Z."/>
            <person name="Slot J.C."/>
            <person name="Sakamoto Y."/>
            <person name="Steenwyk J.L."/>
            <person name="Rokas A."/>
            <person name="Carro J."/>
            <person name="Camarero S."/>
            <person name="Ferreira P."/>
            <person name="Molpeceres G."/>
            <person name="Ruiz-Duenas F.J."/>
            <person name="Serrano A."/>
            <person name="Henrissat B."/>
            <person name="Drula E."/>
            <person name="Hughes K.W."/>
            <person name="Mata J.L."/>
            <person name="Ishikawa N.K."/>
            <person name="Vargas-Isla R."/>
            <person name="Ushijima S."/>
            <person name="Smith C.A."/>
            <person name="Donoghue J."/>
            <person name="Ahrendt S."/>
            <person name="Andreopoulos W."/>
            <person name="He G."/>
            <person name="LaButti K."/>
            <person name="Lipzen A."/>
            <person name="Ng V."/>
            <person name="Riley R."/>
            <person name="Sandor L."/>
            <person name="Barry K."/>
            <person name="Martinez A.T."/>
            <person name="Xiao Y."/>
            <person name="Gibbons J.G."/>
            <person name="Terashima K."/>
            <person name="Grigoriev I.V."/>
            <person name="Hibbett D."/>
        </authorList>
    </citation>
    <scope>NUCLEOTIDE SEQUENCE</scope>
    <source>
        <strain evidence="8">Sp2 HRB7682 ss15</strain>
    </source>
</reference>
<evidence type="ECO:0000256" key="3">
    <source>
        <dbReference type="ARBA" id="ARBA00022692"/>
    </source>
</evidence>
<comment type="subcellular location">
    <subcellularLocation>
        <location evidence="1">Membrane</location>
        <topology evidence="1">Multi-pass membrane protein</topology>
    </subcellularLocation>
</comment>
<feature type="transmembrane region" description="Helical" evidence="7">
    <location>
        <begin position="275"/>
        <end position="294"/>
    </location>
</feature>
<keyword evidence="3 7" id="KW-0812">Transmembrane</keyword>
<comment type="similarity">
    <text evidence="2">Belongs to the TMEM170 family.</text>
</comment>
<dbReference type="AlphaFoldDB" id="A0A9W9DH86"/>
<comment type="caution">
    <text evidence="8">The sequence shown here is derived from an EMBL/GenBank/DDBJ whole genome shotgun (WGS) entry which is preliminary data.</text>
</comment>
<dbReference type="GO" id="GO:0016020">
    <property type="term" value="C:membrane"/>
    <property type="evidence" value="ECO:0007669"/>
    <property type="project" value="UniProtKB-SubCell"/>
</dbReference>
<evidence type="ECO:0000256" key="1">
    <source>
        <dbReference type="ARBA" id="ARBA00004141"/>
    </source>
</evidence>
<dbReference type="PANTHER" id="PTHR22779">
    <property type="entry name" value="SD17342P"/>
    <property type="match status" value="1"/>
</dbReference>
<evidence type="ECO:0000256" key="2">
    <source>
        <dbReference type="ARBA" id="ARBA00006325"/>
    </source>
</evidence>
<evidence type="ECO:0000313" key="9">
    <source>
        <dbReference type="Proteomes" id="UP001150238"/>
    </source>
</evidence>
<sequence length="301" mass="33817">MASSYNNDSLSITPSWPSLYNPRSELFDIQRHNPIQPGGFYLVNSQDVFRFTLYWTLVFYIPVFVLFGLYAFFNLTFPPHTNREIAFGRLHDEEDDAMDDDEEEEDEDEEAYPMSPMSSDPHPPRHRHNPRNGYYATLRSEITTTSTVPTTSPPSVYIQSPTSATASHPFLSVSHTSPAHFYPPHPSSSSHSPMITKATGNTKTPVLRNFSKSLNKNKVMKANKSKNAARSRITFALLVFFGFLILSLIGAVVSSAIVGYILTGLYKAGKFYMSTWVPFLWAAISVMVGMLNVWPSVVNLI</sequence>
<evidence type="ECO:0000256" key="7">
    <source>
        <dbReference type="SAM" id="Phobius"/>
    </source>
</evidence>
<accession>A0A9W9DH86</accession>